<evidence type="ECO:0000313" key="3">
    <source>
        <dbReference type="Proteomes" id="UP000494206"/>
    </source>
</evidence>
<evidence type="ECO:0000256" key="1">
    <source>
        <dbReference type="SAM" id="SignalP"/>
    </source>
</evidence>
<dbReference type="OrthoDB" id="5772885at2759"/>
<dbReference type="GO" id="GO:0016298">
    <property type="term" value="F:lipase activity"/>
    <property type="evidence" value="ECO:0007669"/>
    <property type="project" value="TreeGrafter"/>
</dbReference>
<feature type="signal peptide" evidence="1">
    <location>
        <begin position="1"/>
        <end position="18"/>
    </location>
</feature>
<evidence type="ECO:0008006" key="4">
    <source>
        <dbReference type="Google" id="ProtNLM"/>
    </source>
</evidence>
<comment type="caution">
    <text evidence="2">The sequence shown here is derived from an EMBL/GenBank/DDBJ whole genome shotgun (WGS) entry which is preliminary data.</text>
</comment>
<sequence length="279" mass="30109">MSIVAWLVMVLAASVAHASFHRHFYEFLVDKFTKPIADDLLRADLGKRGSFGGGNPNASGLPIVVVHGLAGYAGLSKKSLLKKYYSYGQPNGTVFSTTYAKGRLMDSLQHGMQCDYVLKVRTLILAVHEYTKKPVNVVAVSMGSPISRKAIIGGHCVDSGVNLGRPINHLVHNFVSVAGANNGALMCSSSPFVNGVCSPIHGMSCRSRFIQEINAQPYRYGKNMFVIYSVADEIVGLHNNCGQMSSLLAGATTIVKTRLLHGAVIGQTTEDQWRALQTP</sequence>
<reference evidence="2 3" key="1">
    <citation type="submission" date="2020-04" db="EMBL/GenBank/DDBJ databases">
        <authorList>
            <person name="Laetsch R D."/>
            <person name="Stevens L."/>
            <person name="Kumar S."/>
            <person name="Blaxter L. M."/>
        </authorList>
    </citation>
    <scope>NUCLEOTIDE SEQUENCE [LARGE SCALE GENOMIC DNA]</scope>
</reference>
<dbReference type="InterPro" id="IPR002918">
    <property type="entry name" value="Lipase_EstA/Esterase_EstB"/>
</dbReference>
<dbReference type="InterPro" id="IPR029058">
    <property type="entry name" value="AB_hydrolase_fold"/>
</dbReference>
<dbReference type="AlphaFoldDB" id="A0A8S1F095"/>
<name>A0A8S1F095_9PELO</name>
<dbReference type="PANTHER" id="PTHR32015">
    <property type="entry name" value="FASTING INDUCED LIPASE"/>
    <property type="match status" value="1"/>
</dbReference>
<dbReference type="EMBL" id="CADEPM010000004">
    <property type="protein sequence ID" value="CAB3405082.1"/>
    <property type="molecule type" value="Genomic_DNA"/>
</dbReference>
<protein>
    <recommendedName>
        <fullName evidence="4">Lipase</fullName>
    </recommendedName>
</protein>
<dbReference type="GO" id="GO:0016042">
    <property type="term" value="P:lipid catabolic process"/>
    <property type="evidence" value="ECO:0007669"/>
    <property type="project" value="InterPro"/>
</dbReference>
<proteinExistence type="predicted"/>
<dbReference type="SUPFAM" id="SSF53474">
    <property type="entry name" value="alpha/beta-Hydrolases"/>
    <property type="match status" value="1"/>
</dbReference>
<organism evidence="2 3">
    <name type="scientific">Caenorhabditis bovis</name>
    <dbReference type="NCBI Taxonomy" id="2654633"/>
    <lineage>
        <taxon>Eukaryota</taxon>
        <taxon>Metazoa</taxon>
        <taxon>Ecdysozoa</taxon>
        <taxon>Nematoda</taxon>
        <taxon>Chromadorea</taxon>
        <taxon>Rhabditida</taxon>
        <taxon>Rhabditina</taxon>
        <taxon>Rhabditomorpha</taxon>
        <taxon>Rhabditoidea</taxon>
        <taxon>Rhabditidae</taxon>
        <taxon>Peloderinae</taxon>
        <taxon>Caenorhabditis</taxon>
    </lineage>
</organism>
<dbReference type="PANTHER" id="PTHR32015:SF4">
    <property type="entry name" value="LIPASE RELATED"/>
    <property type="match status" value="1"/>
</dbReference>
<keyword evidence="3" id="KW-1185">Reference proteome</keyword>
<gene>
    <name evidence="2" type="ORF">CBOVIS_LOCUS7324</name>
</gene>
<dbReference type="Gene3D" id="3.40.50.1820">
    <property type="entry name" value="alpha/beta hydrolase"/>
    <property type="match status" value="1"/>
</dbReference>
<keyword evidence="1" id="KW-0732">Signal</keyword>
<feature type="chain" id="PRO_5035840698" description="Lipase" evidence="1">
    <location>
        <begin position="19"/>
        <end position="279"/>
    </location>
</feature>
<accession>A0A8S1F095</accession>
<dbReference type="Proteomes" id="UP000494206">
    <property type="component" value="Unassembled WGS sequence"/>
</dbReference>
<evidence type="ECO:0000313" key="2">
    <source>
        <dbReference type="EMBL" id="CAB3405082.1"/>
    </source>
</evidence>
<dbReference type="Pfam" id="PF01674">
    <property type="entry name" value="Lipase_2"/>
    <property type="match status" value="1"/>
</dbReference>